<dbReference type="PROSITE" id="PS50109">
    <property type="entry name" value="HIS_KIN"/>
    <property type="match status" value="1"/>
</dbReference>
<dbReference type="PANTHER" id="PTHR45436">
    <property type="entry name" value="SENSOR HISTIDINE KINASE YKOH"/>
    <property type="match status" value="1"/>
</dbReference>
<evidence type="ECO:0000256" key="2">
    <source>
        <dbReference type="ARBA" id="ARBA00004141"/>
    </source>
</evidence>
<dbReference type="Gene3D" id="1.10.287.130">
    <property type="match status" value="1"/>
</dbReference>
<dbReference type="GO" id="GO:0000155">
    <property type="term" value="F:phosphorelay sensor kinase activity"/>
    <property type="evidence" value="ECO:0007669"/>
    <property type="project" value="InterPro"/>
</dbReference>
<feature type="domain" description="Histidine kinase" evidence="12">
    <location>
        <begin position="220"/>
        <end position="432"/>
    </location>
</feature>
<organism evidence="13 14">
    <name type="scientific">Azonexus fungiphilus</name>
    <dbReference type="NCBI Taxonomy" id="146940"/>
    <lineage>
        <taxon>Bacteria</taxon>
        <taxon>Pseudomonadati</taxon>
        <taxon>Pseudomonadota</taxon>
        <taxon>Betaproteobacteria</taxon>
        <taxon>Rhodocyclales</taxon>
        <taxon>Azonexaceae</taxon>
        <taxon>Azonexus</taxon>
    </lineage>
</organism>
<evidence type="ECO:0000313" key="13">
    <source>
        <dbReference type="EMBL" id="RKT49890.1"/>
    </source>
</evidence>
<dbReference type="CDD" id="cd00075">
    <property type="entry name" value="HATPase"/>
    <property type="match status" value="1"/>
</dbReference>
<dbReference type="EMBL" id="RBXP01000019">
    <property type="protein sequence ID" value="RKT49890.1"/>
    <property type="molecule type" value="Genomic_DNA"/>
</dbReference>
<protein>
    <recommendedName>
        <fullName evidence="3">histidine kinase</fullName>
        <ecNumber evidence="3">2.7.13.3</ecNumber>
    </recommendedName>
</protein>
<keyword evidence="9" id="KW-0902">Two-component regulatory system</keyword>
<dbReference type="AlphaFoldDB" id="A0A495VLW5"/>
<dbReference type="SUPFAM" id="SSF55874">
    <property type="entry name" value="ATPase domain of HSP90 chaperone/DNA topoisomerase II/histidine kinase"/>
    <property type="match status" value="1"/>
</dbReference>
<dbReference type="RefSeq" id="WP_121459309.1">
    <property type="nucleotide sequence ID" value="NZ_RBXP01000019.1"/>
</dbReference>
<evidence type="ECO:0000256" key="5">
    <source>
        <dbReference type="ARBA" id="ARBA00022679"/>
    </source>
</evidence>
<keyword evidence="14" id="KW-1185">Reference proteome</keyword>
<keyword evidence="8 11" id="KW-1133">Transmembrane helix</keyword>
<dbReference type="InterPro" id="IPR050428">
    <property type="entry name" value="TCS_sensor_his_kinase"/>
</dbReference>
<evidence type="ECO:0000256" key="6">
    <source>
        <dbReference type="ARBA" id="ARBA00022692"/>
    </source>
</evidence>
<proteinExistence type="predicted"/>
<keyword evidence="5" id="KW-0808">Transferase</keyword>
<name>A0A495VLW5_9RHOO</name>
<dbReference type="SMART" id="SM00388">
    <property type="entry name" value="HisKA"/>
    <property type="match status" value="1"/>
</dbReference>
<keyword evidence="6 11" id="KW-0812">Transmembrane</keyword>
<evidence type="ECO:0000256" key="7">
    <source>
        <dbReference type="ARBA" id="ARBA00022777"/>
    </source>
</evidence>
<evidence type="ECO:0000256" key="4">
    <source>
        <dbReference type="ARBA" id="ARBA00022553"/>
    </source>
</evidence>
<reference evidence="13 14" key="1">
    <citation type="submission" date="2018-10" db="EMBL/GenBank/DDBJ databases">
        <title>Genomic Encyclopedia of Type Strains, Phase IV (KMG-IV): sequencing the most valuable type-strain genomes for metagenomic binning, comparative biology and taxonomic classification.</title>
        <authorList>
            <person name="Goeker M."/>
        </authorList>
    </citation>
    <scope>NUCLEOTIDE SEQUENCE [LARGE SCALE GENOMIC DNA]</scope>
    <source>
        <strain evidence="13 14">DSM 23841</strain>
    </source>
</reference>
<evidence type="ECO:0000259" key="12">
    <source>
        <dbReference type="PROSITE" id="PS50109"/>
    </source>
</evidence>
<dbReference type="InterPro" id="IPR036097">
    <property type="entry name" value="HisK_dim/P_sf"/>
</dbReference>
<evidence type="ECO:0000256" key="8">
    <source>
        <dbReference type="ARBA" id="ARBA00022989"/>
    </source>
</evidence>
<comment type="subcellular location">
    <subcellularLocation>
        <location evidence="2">Membrane</location>
        <topology evidence="2">Multi-pass membrane protein</topology>
    </subcellularLocation>
</comment>
<evidence type="ECO:0000256" key="9">
    <source>
        <dbReference type="ARBA" id="ARBA00023012"/>
    </source>
</evidence>
<dbReference type="Proteomes" id="UP000270626">
    <property type="component" value="Unassembled WGS sequence"/>
</dbReference>
<keyword evidence="4" id="KW-0597">Phosphoprotein</keyword>
<dbReference type="InterPro" id="IPR004358">
    <property type="entry name" value="Sig_transdc_His_kin-like_C"/>
</dbReference>
<dbReference type="CDD" id="cd00082">
    <property type="entry name" value="HisKA"/>
    <property type="match status" value="1"/>
</dbReference>
<dbReference type="PRINTS" id="PR00344">
    <property type="entry name" value="BCTRLSENSOR"/>
</dbReference>
<dbReference type="Pfam" id="PF00512">
    <property type="entry name" value="HisKA"/>
    <property type="match status" value="1"/>
</dbReference>
<dbReference type="InterPro" id="IPR003661">
    <property type="entry name" value="HisK_dim/P_dom"/>
</dbReference>
<dbReference type="InterPro" id="IPR036890">
    <property type="entry name" value="HATPase_C_sf"/>
</dbReference>
<dbReference type="PANTHER" id="PTHR45436:SF15">
    <property type="entry name" value="SENSOR HISTIDINE KINASE CUSS"/>
    <property type="match status" value="1"/>
</dbReference>
<dbReference type="InterPro" id="IPR003594">
    <property type="entry name" value="HATPase_dom"/>
</dbReference>
<evidence type="ECO:0000313" key="14">
    <source>
        <dbReference type="Proteomes" id="UP000270626"/>
    </source>
</evidence>
<dbReference type="GO" id="GO:0005886">
    <property type="term" value="C:plasma membrane"/>
    <property type="evidence" value="ECO:0007669"/>
    <property type="project" value="TreeGrafter"/>
</dbReference>
<sequence length="439" mass="48727">MNSILTRLLAWQIGTLIVTAAFITALTYQLTWSEFSRDRDLSLEQVAWAVMRHHGMHPEIYDLSQRHLSIISQVWDADGRLVFASRPDLPMPRQKPGLSTFEWQGEEWHAMVVSDRGVTVQVGNQANARALWFREFGASLIVPFSVLVIIMGSFIAIAATQAFQPLRQLRQEIQRRNPEFLSPLSRSQYPDEMLVIVDALNDMLTRLDQAFLARQRFIADAAHELRTPLTALQLNADIALGEPEGRTRDEALENLRRGVERATHLVNQLLHLARFDPQFAAQRHWSTVDLAELAKTEIIEHDVLAAAKQIDLGLAVDGDGCIEGDREALRIVLSNLIDNAIRYTPAGGCIDVRVAGDAGTVTITVEDDGPGIPVAERERVFEAFCRLTSSIPGSGLGLAITREIVRQHRGRITLDTAPGGGLSAAVELPRKPANHIRTS</sequence>
<comment type="catalytic activity">
    <reaction evidence="1">
        <text>ATP + protein L-histidine = ADP + protein N-phospho-L-histidine.</text>
        <dbReference type="EC" id="2.7.13.3"/>
    </reaction>
</comment>
<evidence type="ECO:0000256" key="3">
    <source>
        <dbReference type="ARBA" id="ARBA00012438"/>
    </source>
</evidence>
<dbReference type="OrthoDB" id="8554694at2"/>
<comment type="caution">
    <text evidence="13">The sequence shown here is derived from an EMBL/GenBank/DDBJ whole genome shotgun (WGS) entry which is preliminary data.</text>
</comment>
<evidence type="ECO:0000256" key="1">
    <source>
        <dbReference type="ARBA" id="ARBA00000085"/>
    </source>
</evidence>
<gene>
    <name evidence="13" type="ORF">DFR40_3032</name>
</gene>
<evidence type="ECO:0000256" key="10">
    <source>
        <dbReference type="ARBA" id="ARBA00023136"/>
    </source>
</evidence>
<dbReference type="SMART" id="SM00387">
    <property type="entry name" value="HATPase_c"/>
    <property type="match status" value="1"/>
</dbReference>
<evidence type="ECO:0000256" key="11">
    <source>
        <dbReference type="SAM" id="Phobius"/>
    </source>
</evidence>
<accession>A0A495VLW5</accession>
<dbReference type="EC" id="2.7.13.3" evidence="3"/>
<feature type="transmembrane region" description="Helical" evidence="11">
    <location>
        <begin position="140"/>
        <end position="160"/>
    </location>
</feature>
<feature type="transmembrane region" description="Helical" evidence="11">
    <location>
        <begin position="9"/>
        <end position="30"/>
    </location>
</feature>
<keyword evidence="10 11" id="KW-0472">Membrane</keyword>
<dbReference type="InterPro" id="IPR005467">
    <property type="entry name" value="His_kinase_dom"/>
</dbReference>
<dbReference type="Pfam" id="PF02518">
    <property type="entry name" value="HATPase_c"/>
    <property type="match status" value="1"/>
</dbReference>
<dbReference type="Gene3D" id="3.30.565.10">
    <property type="entry name" value="Histidine kinase-like ATPase, C-terminal domain"/>
    <property type="match status" value="1"/>
</dbReference>
<keyword evidence="7 13" id="KW-0418">Kinase</keyword>
<dbReference type="SUPFAM" id="SSF47384">
    <property type="entry name" value="Homodimeric domain of signal transducing histidine kinase"/>
    <property type="match status" value="1"/>
</dbReference>